<protein>
    <submittedName>
        <fullName evidence="2">Polysaccharide deacetylase family protein</fullName>
    </submittedName>
</protein>
<dbReference type="InterPro" id="IPR014228">
    <property type="entry name" value="Spore_polysacc_deacetyl_YlxY"/>
</dbReference>
<organism evidence="2 3">
    <name type="scientific">Priestia flexa</name>
    <dbReference type="NCBI Taxonomy" id="86664"/>
    <lineage>
        <taxon>Bacteria</taxon>
        <taxon>Bacillati</taxon>
        <taxon>Bacillota</taxon>
        <taxon>Bacilli</taxon>
        <taxon>Bacillales</taxon>
        <taxon>Bacillaceae</taxon>
        <taxon>Priestia</taxon>
    </lineage>
</organism>
<comment type="caution">
    <text evidence="2">The sequence shown here is derived from an EMBL/GenBank/DDBJ whole genome shotgun (WGS) entry which is preliminary data.</text>
</comment>
<dbReference type="InterPro" id="IPR002509">
    <property type="entry name" value="NODB_dom"/>
</dbReference>
<name>A0A8I1SLI9_9BACI</name>
<dbReference type="GO" id="GO:0005975">
    <property type="term" value="P:carbohydrate metabolic process"/>
    <property type="evidence" value="ECO:0007669"/>
    <property type="project" value="InterPro"/>
</dbReference>
<dbReference type="InterPro" id="IPR011330">
    <property type="entry name" value="Glyco_hydro/deAcase_b/a-brl"/>
</dbReference>
<proteinExistence type="predicted"/>
<dbReference type="SUPFAM" id="SSF88713">
    <property type="entry name" value="Glycoside hydrolase/deacetylase"/>
    <property type="match status" value="1"/>
</dbReference>
<dbReference type="PANTHER" id="PTHR10587:SF80">
    <property type="entry name" value="CHITOOLIGOSACCHARIDE DEACETYLASE"/>
    <property type="match status" value="1"/>
</dbReference>
<dbReference type="KEGG" id="bfx:BC359_07045"/>
<feature type="domain" description="NodB homology" evidence="1">
    <location>
        <begin position="130"/>
        <end position="306"/>
    </location>
</feature>
<evidence type="ECO:0000259" key="1">
    <source>
        <dbReference type="PROSITE" id="PS51677"/>
    </source>
</evidence>
<dbReference type="Proteomes" id="UP000664578">
    <property type="component" value="Unassembled WGS sequence"/>
</dbReference>
<dbReference type="CDD" id="cd10950">
    <property type="entry name" value="CE4_BsYlxY_like"/>
    <property type="match status" value="1"/>
</dbReference>
<dbReference type="Pfam" id="PF01522">
    <property type="entry name" value="Polysacc_deac_1"/>
    <property type="match status" value="1"/>
</dbReference>
<evidence type="ECO:0000313" key="2">
    <source>
        <dbReference type="EMBL" id="MBN8250038.1"/>
    </source>
</evidence>
<gene>
    <name evidence="2" type="ORF">JF537_00435</name>
</gene>
<dbReference type="GO" id="GO:0016020">
    <property type="term" value="C:membrane"/>
    <property type="evidence" value="ECO:0007669"/>
    <property type="project" value="TreeGrafter"/>
</dbReference>
<dbReference type="PANTHER" id="PTHR10587">
    <property type="entry name" value="GLYCOSYL TRANSFERASE-RELATED"/>
    <property type="match status" value="1"/>
</dbReference>
<dbReference type="InterPro" id="IPR050248">
    <property type="entry name" value="Polysacc_deacetylase_ArnD"/>
</dbReference>
<dbReference type="EMBL" id="JAEMWV010000001">
    <property type="protein sequence ID" value="MBN8250038.1"/>
    <property type="molecule type" value="Genomic_DNA"/>
</dbReference>
<dbReference type="Gene3D" id="3.20.20.370">
    <property type="entry name" value="Glycoside hydrolase/deacetylase"/>
    <property type="match status" value="1"/>
</dbReference>
<dbReference type="NCBIfam" id="TIGR02873">
    <property type="entry name" value="spore_ylxY"/>
    <property type="match status" value="1"/>
</dbReference>
<dbReference type="GO" id="GO:0016810">
    <property type="term" value="F:hydrolase activity, acting on carbon-nitrogen (but not peptide) bonds"/>
    <property type="evidence" value="ECO:0007669"/>
    <property type="project" value="InterPro"/>
</dbReference>
<dbReference type="AlphaFoldDB" id="A0A8I1SLI9"/>
<dbReference type="PROSITE" id="PS51677">
    <property type="entry name" value="NODB"/>
    <property type="match status" value="1"/>
</dbReference>
<dbReference type="RefSeq" id="WP_025908936.1">
    <property type="nucleotide sequence ID" value="NZ_CANLXW010000001.1"/>
</dbReference>
<sequence>MKRSIIQFTAFLFLLAITYKSIYNPFATDYVEAFQTTVEQAGVERNDLYQKIAEKAKIYNVKPSNAAIDPVWKKTPGYNGIAVDVKASYENMKKSGKFNEDKLVYKQIKPKVHLDDLPSEAIYRGHPEKPMVSFTINVAWGNEYLPDMLQTLKKHDAKATFFLEGRWVKNNPELAKMIVDEGHEVGNHSYSHPNMATLSSGQIVDQLKKTNEVITATTGKKVKWFAPPSGSFRKEVVTLASEQKMSTIMWTVDTIDWQKPTKDVLINRVMKKIHPGAIVLMHPTEATANSLDQLLTDIEKKGLDVTTVTMLLDEERMVSYRKD</sequence>
<accession>A0A8I1SLI9</accession>
<evidence type="ECO:0000313" key="3">
    <source>
        <dbReference type="Proteomes" id="UP000664578"/>
    </source>
</evidence>
<reference evidence="2" key="1">
    <citation type="submission" date="2020-12" db="EMBL/GenBank/DDBJ databases">
        <title>PHA producing bacteria isolated from mangrove.</title>
        <authorList>
            <person name="Zheng W."/>
            <person name="Yu S."/>
            <person name="Huang Y."/>
        </authorList>
    </citation>
    <scope>NUCLEOTIDE SEQUENCE</scope>
    <source>
        <strain evidence="2">GN22-4</strain>
    </source>
</reference>